<organism evidence="5 6">
    <name type="scientific">Lobosporangium transversale</name>
    <dbReference type="NCBI Taxonomy" id="64571"/>
    <lineage>
        <taxon>Eukaryota</taxon>
        <taxon>Fungi</taxon>
        <taxon>Fungi incertae sedis</taxon>
        <taxon>Mucoromycota</taxon>
        <taxon>Mortierellomycotina</taxon>
        <taxon>Mortierellomycetes</taxon>
        <taxon>Mortierellales</taxon>
        <taxon>Mortierellaceae</taxon>
        <taxon>Lobosporangium</taxon>
    </lineage>
</organism>
<proteinExistence type="predicted"/>
<dbReference type="GO" id="GO:0005576">
    <property type="term" value="C:extracellular region"/>
    <property type="evidence" value="ECO:0007669"/>
    <property type="project" value="UniProtKB-SubCell"/>
</dbReference>
<dbReference type="Proteomes" id="UP000193648">
    <property type="component" value="Unassembled WGS sequence"/>
</dbReference>
<protein>
    <recommendedName>
        <fullName evidence="4">Crinkler effector protein N-terminal domain-containing protein</fullName>
    </recommendedName>
</protein>
<dbReference type="GeneID" id="33568672"/>
<evidence type="ECO:0000313" key="6">
    <source>
        <dbReference type="Proteomes" id="UP000193648"/>
    </source>
</evidence>
<comment type="caution">
    <text evidence="5">The sequence shown here is derived from an EMBL/GenBank/DDBJ whole genome shotgun (WGS) entry which is preliminary data.</text>
</comment>
<evidence type="ECO:0000259" key="4">
    <source>
        <dbReference type="Pfam" id="PF20147"/>
    </source>
</evidence>
<reference evidence="5 6" key="1">
    <citation type="submission" date="2016-07" db="EMBL/GenBank/DDBJ databases">
        <title>Pervasive Adenine N6-methylation of Active Genes in Fungi.</title>
        <authorList>
            <consortium name="DOE Joint Genome Institute"/>
            <person name="Mondo S.J."/>
            <person name="Dannebaum R.O."/>
            <person name="Kuo R.C."/>
            <person name="Labutti K."/>
            <person name="Haridas S."/>
            <person name="Kuo A."/>
            <person name="Salamov A."/>
            <person name="Ahrendt S.R."/>
            <person name="Lipzen A."/>
            <person name="Sullivan W."/>
            <person name="Andreopoulos W.B."/>
            <person name="Clum A."/>
            <person name="Lindquist E."/>
            <person name="Daum C."/>
            <person name="Ramamoorthy G.K."/>
            <person name="Gryganskyi A."/>
            <person name="Culley D."/>
            <person name="Magnuson J.K."/>
            <person name="James T.Y."/>
            <person name="O'Malley M.A."/>
            <person name="Stajich J.E."/>
            <person name="Spatafora J.W."/>
            <person name="Visel A."/>
            <person name="Grigoriev I.V."/>
        </authorList>
    </citation>
    <scope>NUCLEOTIDE SEQUENCE [LARGE SCALE GENOMIC DNA]</scope>
    <source>
        <strain evidence="5 6">NRRL 3116</strain>
    </source>
</reference>
<accession>A0A1Y2GBQ2</accession>
<dbReference type="RefSeq" id="XP_021877566.1">
    <property type="nucleotide sequence ID" value="XM_022026829.1"/>
</dbReference>
<dbReference type="InParanoid" id="A0A1Y2GBQ2"/>
<dbReference type="Pfam" id="PF20147">
    <property type="entry name" value="Crinkler"/>
    <property type="match status" value="1"/>
</dbReference>
<sequence length="107" mass="11755">MVKLFCIIDGETTPFSVVVSEDATVDDLKKASYPNINMDLDIKPKDLQLRGVPIGDEDKPIELKNQSDAKKLLSLSAISDVFNTLSKRSIHIIVEPPLSGKSPFKSV</sequence>
<evidence type="ECO:0000256" key="2">
    <source>
        <dbReference type="ARBA" id="ARBA00004613"/>
    </source>
</evidence>
<dbReference type="GO" id="GO:0043657">
    <property type="term" value="C:host cell"/>
    <property type="evidence" value="ECO:0007669"/>
    <property type="project" value="UniProtKB-SubCell"/>
</dbReference>
<comment type="subcellular location">
    <subcellularLocation>
        <location evidence="1">Host cell</location>
    </subcellularLocation>
    <subcellularLocation>
        <location evidence="2">Secreted</location>
    </subcellularLocation>
</comment>
<evidence type="ECO:0000256" key="1">
    <source>
        <dbReference type="ARBA" id="ARBA00004340"/>
    </source>
</evidence>
<keyword evidence="3" id="KW-0964">Secreted</keyword>
<evidence type="ECO:0000313" key="5">
    <source>
        <dbReference type="EMBL" id="ORZ06523.1"/>
    </source>
</evidence>
<dbReference type="EMBL" id="MCFF01000045">
    <property type="protein sequence ID" value="ORZ06523.1"/>
    <property type="molecule type" value="Genomic_DNA"/>
</dbReference>
<dbReference type="InterPro" id="IPR045379">
    <property type="entry name" value="Crinkler_N"/>
</dbReference>
<gene>
    <name evidence="5" type="ORF">BCR41DRAFT_373945</name>
</gene>
<name>A0A1Y2GBQ2_9FUNG</name>
<dbReference type="OrthoDB" id="2314318at2759"/>
<evidence type="ECO:0000256" key="3">
    <source>
        <dbReference type="ARBA" id="ARBA00022525"/>
    </source>
</evidence>
<feature type="domain" description="Crinkler effector protein N-terminal" evidence="4">
    <location>
        <begin position="2"/>
        <end position="95"/>
    </location>
</feature>
<keyword evidence="6" id="KW-1185">Reference proteome</keyword>
<dbReference type="AlphaFoldDB" id="A0A1Y2GBQ2"/>